<keyword evidence="1" id="KW-1133">Transmembrane helix</keyword>
<protein>
    <submittedName>
        <fullName evidence="2">Uncharacterized protein</fullName>
    </submittedName>
</protein>
<evidence type="ECO:0000256" key="1">
    <source>
        <dbReference type="SAM" id="Phobius"/>
    </source>
</evidence>
<feature type="transmembrane region" description="Helical" evidence="1">
    <location>
        <begin position="26"/>
        <end position="44"/>
    </location>
</feature>
<proteinExistence type="predicted"/>
<name>A0A0L8HD27_OCTBM</name>
<evidence type="ECO:0000313" key="2">
    <source>
        <dbReference type="EMBL" id="KOF87198.1"/>
    </source>
</evidence>
<organism evidence="2">
    <name type="scientific">Octopus bimaculoides</name>
    <name type="common">California two-spotted octopus</name>
    <dbReference type="NCBI Taxonomy" id="37653"/>
    <lineage>
        <taxon>Eukaryota</taxon>
        <taxon>Metazoa</taxon>
        <taxon>Spiralia</taxon>
        <taxon>Lophotrochozoa</taxon>
        <taxon>Mollusca</taxon>
        <taxon>Cephalopoda</taxon>
        <taxon>Coleoidea</taxon>
        <taxon>Octopodiformes</taxon>
        <taxon>Octopoda</taxon>
        <taxon>Incirrata</taxon>
        <taxon>Octopodidae</taxon>
        <taxon>Octopus</taxon>
    </lineage>
</organism>
<keyword evidence="1" id="KW-0472">Membrane</keyword>
<dbReference type="AlphaFoldDB" id="A0A0L8HD27"/>
<reference evidence="2" key="1">
    <citation type="submission" date="2015-07" db="EMBL/GenBank/DDBJ databases">
        <title>MeaNS - Measles Nucleotide Surveillance Program.</title>
        <authorList>
            <person name="Tran T."/>
            <person name="Druce J."/>
        </authorList>
    </citation>
    <scope>NUCLEOTIDE SEQUENCE</scope>
    <source>
        <strain evidence="2">UCB-OBI-ISO-001</strain>
        <tissue evidence="2">Gonad</tissue>
    </source>
</reference>
<accession>A0A0L8HD27</accession>
<feature type="transmembrane region" description="Helical" evidence="1">
    <location>
        <begin position="56"/>
        <end position="82"/>
    </location>
</feature>
<keyword evidence="1" id="KW-0812">Transmembrane</keyword>
<gene>
    <name evidence="2" type="ORF">OCBIM_22017274mg</name>
</gene>
<sequence length="95" mass="11205">MCAQQQLHYFLNCSLSTFLFSFPLNYSSYILLYVLLFSVVHLLHDLHFRIVCNITILRVFSFILNLLLLITLFLHCLMRVIFGYLLAPFGREIQS</sequence>
<dbReference type="EMBL" id="KQ418475">
    <property type="protein sequence ID" value="KOF87198.1"/>
    <property type="molecule type" value="Genomic_DNA"/>
</dbReference>